<evidence type="ECO:0000256" key="2">
    <source>
        <dbReference type="ARBA" id="ARBA00023125"/>
    </source>
</evidence>
<keyword evidence="3" id="KW-0804">Transcription</keyword>
<name>A0ABU2S897_9ACTN</name>
<feature type="domain" description="HTH tetR-type" evidence="5">
    <location>
        <begin position="19"/>
        <end position="78"/>
    </location>
</feature>
<keyword evidence="1" id="KW-0805">Transcription regulation</keyword>
<gene>
    <name evidence="6" type="ORF">RM779_21375</name>
</gene>
<dbReference type="SUPFAM" id="SSF48498">
    <property type="entry name" value="Tetracyclin repressor-like, C-terminal domain"/>
    <property type="match status" value="1"/>
</dbReference>
<organism evidence="6 7">
    <name type="scientific">Streptomyces johnsoniae</name>
    <dbReference type="NCBI Taxonomy" id="3075532"/>
    <lineage>
        <taxon>Bacteria</taxon>
        <taxon>Bacillati</taxon>
        <taxon>Actinomycetota</taxon>
        <taxon>Actinomycetes</taxon>
        <taxon>Kitasatosporales</taxon>
        <taxon>Streptomycetaceae</taxon>
        <taxon>Streptomyces</taxon>
    </lineage>
</organism>
<dbReference type="PANTHER" id="PTHR30055:SF234">
    <property type="entry name" value="HTH-TYPE TRANSCRIPTIONAL REGULATOR BETI"/>
    <property type="match status" value="1"/>
</dbReference>
<evidence type="ECO:0000259" key="5">
    <source>
        <dbReference type="PROSITE" id="PS50977"/>
    </source>
</evidence>
<dbReference type="InterPro" id="IPR001647">
    <property type="entry name" value="HTH_TetR"/>
</dbReference>
<evidence type="ECO:0000256" key="4">
    <source>
        <dbReference type="PROSITE-ProRule" id="PRU00335"/>
    </source>
</evidence>
<dbReference type="PRINTS" id="PR00455">
    <property type="entry name" value="HTHTETR"/>
</dbReference>
<accession>A0ABU2S897</accession>
<protein>
    <submittedName>
        <fullName evidence="6">Helix-turn-helix domain-containing protein</fullName>
    </submittedName>
</protein>
<sequence length="206" mass="22174">MTEQDPAAPPRRARRIDARRNEQRLLDAAATVFATTGVDAPIRAIAAEAGVGLGTIYRHFPTRTELVVAVYGHQVEACADTGLRLLAETASPFDALLVWADRFVDFVITKHGLADALGSDDAGFRRLHAYFLDRLVPVCAKLLVAAERSGQITPGVDAYELMRGIGNLCVGHETDARYNPRHLVELLVRGLRASGADSPAPSPPAP</sequence>
<dbReference type="InterPro" id="IPR050109">
    <property type="entry name" value="HTH-type_TetR-like_transc_reg"/>
</dbReference>
<dbReference type="Pfam" id="PF21597">
    <property type="entry name" value="TetR_C_43"/>
    <property type="match status" value="1"/>
</dbReference>
<keyword evidence="7" id="KW-1185">Reference proteome</keyword>
<evidence type="ECO:0000313" key="7">
    <source>
        <dbReference type="Proteomes" id="UP001183615"/>
    </source>
</evidence>
<comment type="caution">
    <text evidence="6">The sequence shown here is derived from an EMBL/GenBank/DDBJ whole genome shotgun (WGS) entry which is preliminary data.</text>
</comment>
<dbReference type="Pfam" id="PF00440">
    <property type="entry name" value="TetR_N"/>
    <property type="match status" value="1"/>
</dbReference>
<dbReference type="PANTHER" id="PTHR30055">
    <property type="entry name" value="HTH-TYPE TRANSCRIPTIONAL REGULATOR RUTR"/>
    <property type="match status" value="1"/>
</dbReference>
<dbReference type="Gene3D" id="1.10.357.10">
    <property type="entry name" value="Tetracycline Repressor, domain 2"/>
    <property type="match status" value="1"/>
</dbReference>
<feature type="DNA-binding region" description="H-T-H motif" evidence="4">
    <location>
        <begin position="41"/>
        <end position="60"/>
    </location>
</feature>
<dbReference type="SUPFAM" id="SSF46689">
    <property type="entry name" value="Homeodomain-like"/>
    <property type="match status" value="1"/>
</dbReference>
<dbReference type="InterPro" id="IPR009057">
    <property type="entry name" value="Homeodomain-like_sf"/>
</dbReference>
<dbReference type="Proteomes" id="UP001183615">
    <property type="component" value="Unassembled WGS sequence"/>
</dbReference>
<dbReference type="InterPro" id="IPR049445">
    <property type="entry name" value="TetR_SbtR-like_C"/>
</dbReference>
<evidence type="ECO:0000256" key="1">
    <source>
        <dbReference type="ARBA" id="ARBA00023015"/>
    </source>
</evidence>
<proteinExistence type="predicted"/>
<keyword evidence="2 4" id="KW-0238">DNA-binding</keyword>
<dbReference type="EMBL" id="JAVREV010000012">
    <property type="protein sequence ID" value="MDT0445132.1"/>
    <property type="molecule type" value="Genomic_DNA"/>
</dbReference>
<evidence type="ECO:0000313" key="6">
    <source>
        <dbReference type="EMBL" id="MDT0445132.1"/>
    </source>
</evidence>
<evidence type="ECO:0000256" key="3">
    <source>
        <dbReference type="ARBA" id="ARBA00023163"/>
    </source>
</evidence>
<dbReference type="InterPro" id="IPR036271">
    <property type="entry name" value="Tet_transcr_reg_TetR-rel_C_sf"/>
</dbReference>
<reference evidence="7" key="1">
    <citation type="submission" date="2023-07" db="EMBL/GenBank/DDBJ databases">
        <title>30 novel species of actinomycetes from the DSMZ collection.</title>
        <authorList>
            <person name="Nouioui I."/>
        </authorList>
    </citation>
    <scope>NUCLEOTIDE SEQUENCE [LARGE SCALE GENOMIC DNA]</scope>
    <source>
        <strain evidence="7">DSM 41886</strain>
    </source>
</reference>
<dbReference type="RefSeq" id="WP_311619350.1">
    <property type="nucleotide sequence ID" value="NZ_JAVREV010000012.1"/>
</dbReference>
<dbReference type="PROSITE" id="PS50977">
    <property type="entry name" value="HTH_TETR_2"/>
    <property type="match status" value="1"/>
</dbReference>